<evidence type="ECO:0000313" key="2">
    <source>
        <dbReference type="Proteomes" id="UP000198785"/>
    </source>
</evidence>
<accession>A0A1I6SAQ0</accession>
<proteinExistence type="predicted"/>
<gene>
    <name evidence="1" type="ORF">SAMN05660206_104194</name>
</gene>
<sequence length="128" mass="14529">MSFFYTFPSSGFKKKQRKNSLKSHLNTDFQLNIFAFQKNTRVTSSAKTAISSDKVAIFADKRDSLAVRRDSSPNKKENLSVQEAISRYSEDSSKSLEATYPNRKAISEEIGESFQNFRGSYTITRGYA</sequence>
<evidence type="ECO:0000313" key="1">
    <source>
        <dbReference type="EMBL" id="SFS74055.1"/>
    </source>
</evidence>
<organism evidence="1 2">
    <name type="scientific">Sphingobacterium wenxiniae</name>
    <dbReference type="NCBI Taxonomy" id="683125"/>
    <lineage>
        <taxon>Bacteria</taxon>
        <taxon>Pseudomonadati</taxon>
        <taxon>Bacteroidota</taxon>
        <taxon>Sphingobacteriia</taxon>
        <taxon>Sphingobacteriales</taxon>
        <taxon>Sphingobacteriaceae</taxon>
        <taxon>Sphingobacterium</taxon>
    </lineage>
</organism>
<keyword evidence="2" id="KW-1185">Reference proteome</keyword>
<dbReference type="AlphaFoldDB" id="A0A1I6SAQ0"/>
<dbReference type="EMBL" id="FOZZ01000004">
    <property type="protein sequence ID" value="SFS74055.1"/>
    <property type="molecule type" value="Genomic_DNA"/>
</dbReference>
<name>A0A1I6SAQ0_9SPHI</name>
<dbReference type="Proteomes" id="UP000198785">
    <property type="component" value="Unassembled WGS sequence"/>
</dbReference>
<protein>
    <submittedName>
        <fullName evidence="1">Uncharacterized protein</fullName>
    </submittedName>
</protein>
<reference evidence="1 2" key="1">
    <citation type="submission" date="2016-10" db="EMBL/GenBank/DDBJ databases">
        <authorList>
            <person name="de Groot N.N."/>
        </authorList>
    </citation>
    <scope>NUCLEOTIDE SEQUENCE [LARGE SCALE GENOMIC DNA]</scope>
    <source>
        <strain evidence="1 2">DSM 22789</strain>
    </source>
</reference>
<dbReference type="STRING" id="683125.SAMN05660206_104194"/>